<dbReference type="RefSeq" id="WP_344826354.1">
    <property type="nucleotide sequence ID" value="NZ_BAAAUV010000005.1"/>
</dbReference>
<keyword evidence="3" id="KW-1185">Reference proteome</keyword>
<dbReference type="SUPFAM" id="SSF54427">
    <property type="entry name" value="NTF2-like"/>
    <property type="match status" value="1"/>
</dbReference>
<organism evidence="2 3">
    <name type="scientific">Actinocorallia longicatena</name>
    <dbReference type="NCBI Taxonomy" id="111803"/>
    <lineage>
        <taxon>Bacteria</taxon>
        <taxon>Bacillati</taxon>
        <taxon>Actinomycetota</taxon>
        <taxon>Actinomycetes</taxon>
        <taxon>Streptosporangiales</taxon>
        <taxon>Thermomonosporaceae</taxon>
        <taxon>Actinocorallia</taxon>
    </lineage>
</organism>
<evidence type="ECO:0000313" key="3">
    <source>
        <dbReference type="Proteomes" id="UP001501237"/>
    </source>
</evidence>
<comment type="caution">
    <text evidence="2">The sequence shown here is derived from an EMBL/GenBank/DDBJ whole genome shotgun (WGS) entry which is preliminary data.</text>
</comment>
<protein>
    <recommendedName>
        <fullName evidence="1">SnoaL-like domain-containing protein</fullName>
    </recommendedName>
</protein>
<name>A0ABP6Q7H6_9ACTN</name>
<dbReference type="InterPro" id="IPR032710">
    <property type="entry name" value="NTF2-like_dom_sf"/>
</dbReference>
<dbReference type="InterPro" id="IPR037401">
    <property type="entry name" value="SnoaL-like"/>
</dbReference>
<reference evidence="3" key="1">
    <citation type="journal article" date="2019" name="Int. J. Syst. Evol. Microbiol.">
        <title>The Global Catalogue of Microorganisms (GCM) 10K type strain sequencing project: providing services to taxonomists for standard genome sequencing and annotation.</title>
        <authorList>
            <consortium name="The Broad Institute Genomics Platform"/>
            <consortium name="The Broad Institute Genome Sequencing Center for Infectious Disease"/>
            <person name="Wu L."/>
            <person name="Ma J."/>
        </authorList>
    </citation>
    <scope>NUCLEOTIDE SEQUENCE [LARGE SCALE GENOMIC DNA]</scope>
    <source>
        <strain evidence="3">JCM 9377</strain>
    </source>
</reference>
<proteinExistence type="predicted"/>
<gene>
    <name evidence="2" type="ORF">GCM10010468_24350</name>
</gene>
<evidence type="ECO:0000313" key="2">
    <source>
        <dbReference type="EMBL" id="GAA3207816.1"/>
    </source>
</evidence>
<dbReference type="Pfam" id="PF12680">
    <property type="entry name" value="SnoaL_2"/>
    <property type="match status" value="1"/>
</dbReference>
<accession>A0ABP6Q7H6</accession>
<dbReference type="Proteomes" id="UP001501237">
    <property type="component" value="Unassembled WGS sequence"/>
</dbReference>
<sequence>MSAEIDVVQEMITAWNELDWLRVEALFAPDGVLHSVMHEPIVGREAIAERLALLAEGLIRLELRVESLGEIDGKVFVQRVDVFDTERGGHAEVPVVGVLTVRDGLVAEWLEYYDRPTLLRGMGLAADFAA</sequence>
<dbReference type="Gene3D" id="3.10.450.50">
    <property type="match status" value="1"/>
</dbReference>
<evidence type="ECO:0000259" key="1">
    <source>
        <dbReference type="Pfam" id="PF12680"/>
    </source>
</evidence>
<feature type="domain" description="SnoaL-like" evidence="1">
    <location>
        <begin position="8"/>
        <end position="109"/>
    </location>
</feature>
<dbReference type="EMBL" id="BAAAUV010000005">
    <property type="protein sequence ID" value="GAA3207816.1"/>
    <property type="molecule type" value="Genomic_DNA"/>
</dbReference>